<dbReference type="PROSITE" id="PS00028">
    <property type="entry name" value="ZINC_FINGER_C2H2_1"/>
    <property type="match status" value="9"/>
</dbReference>
<dbReference type="Pfam" id="PF00096">
    <property type="entry name" value="zf-C2H2"/>
    <property type="match status" value="6"/>
</dbReference>
<dbReference type="PROSITE" id="PS50157">
    <property type="entry name" value="ZINC_FINGER_C2H2_2"/>
    <property type="match status" value="11"/>
</dbReference>
<dbReference type="GO" id="GO:0000981">
    <property type="term" value="F:DNA-binding transcription factor activity, RNA polymerase II-specific"/>
    <property type="evidence" value="ECO:0007669"/>
    <property type="project" value="TreeGrafter"/>
</dbReference>
<dbReference type="FunFam" id="3.30.160.60:FF:000690">
    <property type="entry name" value="Zinc finger protein 354C"/>
    <property type="match status" value="1"/>
</dbReference>
<feature type="domain" description="C2H2-type" evidence="13">
    <location>
        <begin position="199"/>
        <end position="226"/>
    </location>
</feature>
<dbReference type="Gene3D" id="3.30.160.60">
    <property type="entry name" value="Classic Zinc Finger"/>
    <property type="match status" value="12"/>
</dbReference>
<feature type="domain" description="C2H2-type" evidence="13">
    <location>
        <begin position="226"/>
        <end position="253"/>
    </location>
</feature>
<dbReference type="SMART" id="SM00355">
    <property type="entry name" value="ZnF_C2H2"/>
    <property type="match status" value="12"/>
</dbReference>
<dbReference type="GeneTree" id="ENSGT00950000183052"/>
<dbReference type="FunFam" id="3.30.160.60:FF:000621">
    <property type="entry name" value="FLT3-interacting zinc finger 1"/>
    <property type="match status" value="1"/>
</dbReference>
<dbReference type="STRING" id="61819.ENSACIP00000008763"/>
<dbReference type="InterPro" id="IPR050752">
    <property type="entry name" value="C2H2-ZF_domain"/>
</dbReference>
<keyword evidence="3" id="KW-0479">Metal-binding</keyword>
<dbReference type="InterPro" id="IPR013087">
    <property type="entry name" value="Znf_C2H2_type"/>
</dbReference>
<evidence type="ECO:0000259" key="13">
    <source>
        <dbReference type="PROSITE" id="PS50157"/>
    </source>
</evidence>
<protein>
    <recommendedName>
        <fullName evidence="13">C2H2-type domain-containing protein</fullName>
    </recommendedName>
</protein>
<keyword evidence="4" id="KW-0677">Repeat</keyword>
<dbReference type="GO" id="GO:0005634">
    <property type="term" value="C:nucleus"/>
    <property type="evidence" value="ECO:0007669"/>
    <property type="project" value="UniProtKB-SubCell"/>
</dbReference>
<dbReference type="FunFam" id="3.30.160.60:FF:002343">
    <property type="entry name" value="Zinc finger protein 33A"/>
    <property type="match status" value="1"/>
</dbReference>
<dbReference type="Ensembl" id="ENSACIT00000009027.1">
    <property type="protein sequence ID" value="ENSACIP00000008763.1"/>
    <property type="gene ID" value="ENSACIG00000006841.1"/>
</dbReference>
<feature type="domain" description="C2H2-type" evidence="13">
    <location>
        <begin position="478"/>
        <end position="505"/>
    </location>
</feature>
<keyword evidence="10" id="KW-0539">Nucleus</keyword>
<feature type="compositionally biased region" description="Basic and acidic residues" evidence="12">
    <location>
        <begin position="119"/>
        <end position="131"/>
    </location>
</feature>
<dbReference type="FunFam" id="3.30.160.60:FF:000848">
    <property type="entry name" value="Zinc finger protein 35"/>
    <property type="match status" value="1"/>
</dbReference>
<evidence type="ECO:0000313" key="15">
    <source>
        <dbReference type="Proteomes" id="UP000261340"/>
    </source>
</evidence>
<feature type="domain" description="C2H2-type" evidence="13">
    <location>
        <begin position="171"/>
        <end position="198"/>
    </location>
</feature>
<dbReference type="GO" id="GO:0008270">
    <property type="term" value="F:zinc ion binding"/>
    <property type="evidence" value="ECO:0007669"/>
    <property type="project" value="UniProtKB-KW"/>
</dbReference>
<accession>A0A3Q0RG27</accession>
<dbReference type="PANTHER" id="PTHR24384">
    <property type="entry name" value="FINGER PUTATIVE TRANSCRIPTION FACTOR FAMILY-RELATED"/>
    <property type="match status" value="1"/>
</dbReference>
<keyword evidence="5 11" id="KW-0863">Zinc-finger</keyword>
<dbReference type="FunFam" id="3.30.160.60:FF:001480">
    <property type="entry name" value="Si:cabz01071911.3"/>
    <property type="match status" value="1"/>
</dbReference>
<keyword evidence="15" id="KW-1185">Reference proteome</keyword>
<dbReference type="InterPro" id="IPR036236">
    <property type="entry name" value="Znf_C2H2_sf"/>
</dbReference>
<reference evidence="14" key="2">
    <citation type="submission" date="2025-09" db="UniProtKB">
        <authorList>
            <consortium name="Ensembl"/>
        </authorList>
    </citation>
    <scope>IDENTIFICATION</scope>
</reference>
<feature type="domain" description="C2H2-type" evidence="13">
    <location>
        <begin position="455"/>
        <end position="477"/>
    </location>
</feature>
<evidence type="ECO:0000256" key="7">
    <source>
        <dbReference type="ARBA" id="ARBA00023015"/>
    </source>
</evidence>
<evidence type="ECO:0000256" key="11">
    <source>
        <dbReference type="PROSITE-ProRule" id="PRU00042"/>
    </source>
</evidence>
<dbReference type="PANTHER" id="PTHR24384:SF189">
    <property type="entry name" value="C2H2-TYPE DOMAIN-CONTAINING PROTEIN-RELATED"/>
    <property type="match status" value="1"/>
</dbReference>
<evidence type="ECO:0000256" key="6">
    <source>
        <dbReference type="ARBA" id="ARBA00022833"/>
    </source>
</evidence>
<feature type="compositionally biased region" description="Basic and acidic residues" evidence="12">
    <location>
        <begin position="35"/>
        <end position="48"/>
    </location>
</feature>
<keyword evidence="8" id="KW-0238">DNA-binding</keyword>
<evidence type="ECO:0000256" key="5">
    <source>
        <dbReference type="ARBA" id="ARBA00022771"/>
    </source>
</evidence>
<name>A0A3Q0RG27_AMPCI</name>
<evidence type="ECO:0000256" key="2">
    <source>
        <dbReference type="ARBA" id="ARBA00006991"/>
    </source>
</evidence>
<dbReference type="SUPFAM" id="SSF57667">
    <property type="entry name" value="beta-beta-alpha zinc fingers"/>
    <property type="match status" value="6"/>
</dbReference>
<keyword evidence="9" id="KW-0804">Transcription</keyword>
<feature type="region of interest" description="Disordered" evidence="12">
    <location>
        <begin position="35"/>
        <end position="163"/>
    </location>
</feature>
<comment type="subcellular location">
    <subcellularLocation>
        <location evidence="1">Nucleus</location>
    </subcellularLocation>
</comment>
<evidence type="ECO:0000256" key="1">
    <source>
        <dbReference type="ARBA" id="ARBA00004123"/>
    </source>
</evidence>
<evidence type="ECO:0000256" key="3">
    <source>
        <dbReference type="ARBA" id="ARBA00022723"/>
    </source>
</evidence>
<feature type="compositionally biased region" description="Low complexity" evidence="12">
    <location>
        <begin position="71"/>
        <end position="80"/>
    </location>
</feature>
<dbReference type="GO" id="GO:0000978">
    <property type="term" value="F:RNA polymerase II cis-regulatory region sequence-specific DNA binding"/>
    <property type="evidence" value="ECO:0007669"/>
    <property type="project" value="TreeGrafter"/>
</dbReference>
<feature type="domain" description="C2H2-type" evidence="13">
    <location>
        <begin position="530"/>
        <end position="557"/>
    </location>
</feature>
<organism evidence="14 15">
    <name type="scientific">Amphilophus citrinellus</name>
    <name type="common">Midas cichlid</name>
    <name type="synonym">Cichlasoma citrinellum</name>
    <dbReference type="NCBI Taxonomy" id="61819"/>
    <lineage>
        <taxon>Eukaryota</taxon>
        <taxon>Metazoa</taxon>
        <taxon>Chordata</taxon>
        <taxon>Craniata</taxon>
        <taxon>Vertebrata</taxon>
        <taxon>Euteleostomi</taxon>
        <taxon>Actinopterygii</taxon>
        <taxon>Neopterygii</taxon>
        <taxon>Teleostei</taxon>
        <taxon>Neoteleostei</taxon>
        <taxon>Acanthomorphata</taxon>
        <taxon>Ovalentaria</taxon>
        <taxon>Cichlomorphae</taxon>
        <taxon>Cichliformes</taxon>
        <taxon>Cichlidae</taxon>
        <taxon>New World cichlids</taxon>
        <taxon>Cichlasomatinae</taxon>
        <taxon>Heroini</taxon>
        <taxon>Amphilophus</taxon>
    </lineage>
</organism>
<evidence type="ECO:0000256" key="8">
    <source>
        <dbReference type="ARBA" id="ARBA00023125"/>
    </source>
</evidence>
<reference evidence="14" key="1">
    <citation type="submission" date="2025-08" db="UniProtKB">
        <authorList>
            <consortium name="Ensembl"/>
        </authorList>
    </citation>
    <scope>IDENTIFICATION</scope>
</reference>
<dbReference type="FunFam" id="3.30.160.60:FF:000110">
    <property type="entry name" value="Zinc finger protein-like"/>
    <property type="match status" value="1"/>
</dbReference>
<evidence type="ECO:0000256" key="4">
    <source>
        <dbReference type="ARBA" id="ARBA00022737"/>
    </source>
</evidence>
<dbReference type="Pfam" id="PF13912">
    <property type="entry name" value="zf-C2H2_6"/>
    <property type="match status" value="1"/>
</dbReference>
<feature type="domain" description="C2H2-type" evidence="13">
    <location>
        <begin position="353"/>
        <end position="380"/>
    </location>
</feature>
<evidence type="ECO:0000256" key="12">
    <source>
        <dbReference type="SAM" id="MobiDB-lite"/>
    </source>
</evidence>
<feature type="domain" description="C2H2-type" evidence="13">
    <location>
        <begin position="411"/>
        <end position="439"/>
    </location>
</feature>
<evidence type="ECO:0000256" key="9">
    <source>
        <dbReference type="ARBA" id="ARBA00023163"/>
    </source>
</evidence>
<keyword evidence="6" id="KW-0862">Zinc</keyword>
<dbReference type="Proteomes" id="UP000261340">
    <property type="component" value="Unplaced"/>
</dbReference>
<sequence length="634" mass="71221">MTLSERPPPTDPGSVLCCLHSALCSVRKTKNVEKAVREPQAEGRHRAADGGGCSGDLPAPAGPRPGGAAGVAGAADGAALRGRRAHPQRLRSEQSGRERHTRARRQSQNGTERSVSKCLKADNSIDNRLKEILPGTSSRPETTSELDRQPASPDDPNEDEECENDKQSASHCCRVCGKSFDRKGFLMKHVEKHLKEANCLCGLCGEGFESSDDLKLHLQMHRDTTRTCDVCGKKFPSIRAQETHRRLHTGEKPFTCLVCGKGFNQKGNMVTHMRIHTAEKPFTCNICHKEFSQGSSLERHMKAHDGQTPFSCSVCGKCFTKSVALRRHIRSHGSDEQPAISNQHRKPSLTPSHCCKVCSNAFHNKGNFVRHAETHLNHPDCLCGICGERAESSESLQLHIQSHRETSRICDICGINCGKDFPRKGSLERHMKLHAGDQHLDVHKRIHTGEKPYTCRECFVQKIDLKRHMLTHTGEKPYSCQVCGKRYQEKRSVDSHMKVHGEEQPVKDSARQFQSQMKLHMRSHTGEKPYKCPSCSRKFSRKAMLTQHVAVHLTVKPFGCDSCGKRFCWNYQSKKHKCPAKSDGKLRRDTYKKSSVSVETDDSADNHFWKETRHHRSAIQRWTCWCISDDCSAT</sequence>
<comment type="similarity">
    <text evidence="2">Belongs to the krueppel C2H2-type zinc-finger protein family.</text>
</comment>
<feature type="domain" description="C2H2-type" evidence="13">
    <location>
        <begin position="282"/>
        <end position="309"/>
    </location>
</feature>
<evidence type="ECO:0000256" key="10">
    <source>
        <dbReference type="ARBA" id="ARBA00023242"/>
    </source>
</evidence>
<keyword evidence="7" id="KW-0805">Transcription regulation</keyword>
<feature type="domain" description="C2H2-type" evidence="13">
    <location>
        <begin position="254"/>
        <end position="281"/>
    </location>
</feature>
<dbReference type="AlphaFoldDB" id="A0A3Q0RG27"/>
<proteinExistence type="inferred from homology"/>
<feature type="domain" description="C2H2-type" evidence="13">
    <location>
        <begin position="310"/>
        <end position="337"/>
    </location>
</feature>
<evidence type="ECO:0000313" key="14">
    <source>
        <dbReference type="Ensembl" id="ENSACIP00000008763.1"/>
    </source>
</evidence>